<accession>A0A6G1GI53</accession>
<protein>
    <submittedName>
        <fullName evidence="2">Uncharacterized protein</fullName>
    </submittedName>
</protein>
<dbReference type="OrthoDB" id="10451513at2759"/>
<feature type="compositionally biased region" description="Polar residues" evidence="1">
    <location>
        <begin position="184"/>
        <end position="194"/>
    </location>
</feature>
<gene>
    <name evidence="2" type="ORF">K402DRAFT_426082</name>
</gene>
<dbReference type="AlphaFoldDB" id="A0A6G1GI53"/>
<proteinExistence type="predicted"/>
<feature type="region of interest" description="Disordered" evidence="1">
    <location>
        <begin position="260"/>
        <end position="287"/>
    </location>
</feature>
<name>A0A6G1GI53_9PEZI</name>
<evidence type="ECO:0000256" key="1">
    <source>
        <dbReference type="SAM" id="MobiDB-lite"/>
    </source>
</evidence>
<evidence type="ECO:0000313" key="2">
    <source>
        <dbReference type="EMBL" id="KAF1980616.1"/>
    </source>
</evidence>
<organism evidence="2 3">
    <name type="scientific">Aulographum hederae CBS 113979</name>
    <dbReference type="NCBI Taxonomy" id="1176131"/>
    <lineage>
        <taxon>Eukaryota</taxon>
        <taxon>Fungi</taxon>
        <taxon>Dikarya</taxon>
        <taxon>Ascomycota</taxon>
        <taxon>Pezizomycotina</taxon>
        <taxon>Dothideomycetes</taxon>
        <taxon>Pleosporomycetidae</taxon>
        <taxon>Aulographales</taxon>
        <taxon>Aulographaceae</taxon>
    </lineage>
</organism>
<feature type="region of interest" description="Disordered" evidence="1">
    <location>
        <begin position="33"/>
        <end position="70"/>
    </location>
</feature>
<keyword evidence="3" id="KW-1185">Reference proteome</keyword>
<sequence>MWSAKSDLSLQTPPRRRIGYPEVAIAVRVLLRLPPPPGTPLRRPARRIGSGPRRRPPKDHPTPTPPPTPVALIGVTAPNALSQTPNAQKIFFAASRPSPLGADLWLHGGIGADAPASWSGGGDDEVRGRVGGGVRSRRRQHAGTVPGASIGPVVVEKSSENDPTPKHPTPTPNARGRPCHHPAQTPNAQNTQRPNRPPQNRHFRDVTCASRRADSRGAKRSRPPLLLAEIWASPPPPPSATTKTLSRGVALPCSSGKEIEEAGFDLPTSSIKSPSPLQAPAGDRPTN</sequence>
<dbReference type="EMBL" id="ML977242">
    <property type="protein sequence ID" value="KAF1980616.1"/>
    <property type="molecule type" value="Genomic_DNA"/>
</dbReference>
<dbReference type="Proteomes" id="UP000800041">
    <property type="component" value="Unassembled WGS sequence"/>
</dbReference>
<feature type="region of interest" description="Disordered" evidence="1">
    <location>
        <begin position="227"/>
        <end position="246"/>
    </location>
</feature>
<feature type="region of interest" description="Disordered" evidence="1">
    <location>
        <begin position="114"/>
        <end position="222"/>
    </location>
</feature>
<reference evidence="2" key="1">
    <citation type="journal article" date="2020" name="Stud. Mycol.">
        <title>101 Dothideomycetes genomes: a test case for predicting lifestyles and emergence of pathogens.</title>
        <authorList>
            <person name="Haridas S."/>
            <person name="Albert R."/>
            <person name="Binder M."/>
            <person name="Bloem J."/>
            <person name="Labutti K."/>
            <person name="Salamov A."/>
            <person name="Andreopoulos B."/>
            <person name="Baker S."/>
            <person name="Barry K."/>
            <person name="Bills G."/>
            <person name="Bluhm B."/>
            <person name="Cannon C."/>
            <person name="Castanera R."/>
            <person name="Culley D."/>
            <person name="Daum C."/>
            <person name="Ezra D."/>
            <person name="Gonzalez J."/>
            <person name="Henrissat B."/>
            <person name="Kuo A."/>
            <person name="Liang C."/>
            <person name="Lipzen A."/>
            <person name="Lutzoni F."/>
            <person name="Magnuson J."/>
            <person name="Mondo S."/>
            <person name="Nolan M."/>
            <person name="Ohm R."/>
            <person name="Pangilinan J."/>
            <person name="Park H.-J."/>
            <person name="Ramirez L."/>
            <person name="Alfaro M."/>
            <person name="Sun H."/>
            <person name="Tritt A."/>
            <person name="Yoshinaga Y."/>
            <person name="Zwiers L.-H."/>
            <person name="Turgeon B."/>
            <person name="Goodwin S."/>
            <person name="Spatafora J."/>
            <person name="Crous P."/>
            <person name="Grigoriev I."/>
        </authorList>
    </citation>
    <scope>NUCLEOTIDE SEQUENCE</scope>
    <source>
        <strain evidence="2">CBS 113979</strain>
    </source>
</reference>
<evidence type="ECO:0000313" key="3">
    <source>
        <dbReference type="Proteomes" id="UP000800041"/>
    </source>
</evidence>
<feature type="compositionally biased region" description="Polar residues" evidence="1">
    <location>
        <begin position="267"/>
        <end position="276"/>
    </location>
</feature>